<protein>
    <submittedName>
        <fullName evidence="8">Uncharacterized membrane-anchored protein YitT (DUF2179 family)</fullName>
    </submittedName>
</protein>
<feature type="transmembrane region" description="Helical" evidence="6">
    <location>
        <begin position="7"/>
        <end position="25"/>
    </location>
</feature>
<evidence type="ECO:0000256" key="2">
    <source>
        <dbReference type="ARBA" id="ARBA00022475"/>
    </source>
</evidence>
<feature type="transmembrane region" description="Helical" evidence="6">
    <location>
        <begin position="148"/>
        <end position="166"/>
    </location>
</feature>
<gene>
    <name evidence="8" type="ORF">JOD01_000325</name>
</gene>
<dbReference type="Gene3D" id="3.30.70.120">
    <property type="match status" value="1"/>
</dbReference>
<evidence type="ECO:0000256" key="5">
    <source>
        <dbReference type="ARBA" id="ARBA00023136"/>
    </source>
</evidence>
<dbReference type="EMBL" id="JAFBEB010000001">
    <property type="protein sequence ID" value="MBM7588739.1"/>
    <property type="molecule type" value="Genomic_DNA"/>
</dbReference>
<dbReference type="AlphaFoldDB" id="A0A939BSQ0"/>
<keyword evidence="3 6" id="KW-0812">Transmembrane</keyword>
<accession>A0A939BSQ0</accession>
<dbReference type="Proteomes" id="UP000717624">
    <property type="component" value="Unassembled WGS sequence"/>
</dbReference>
<evidence type="ECO:0000256" key="4">
    <source>
        <dbReference type="ARBA" id="ARBA00022989"/>
    </source>
</evidence>
<dbReference type="GO" id="GO:0005886">
    <property type="term" value="C:plasma membrane"/>
    <property type="evidence" value="ECO:0007669"/>
    <property type="project" value="UniProtKB-SubCell"/>
</dbReference>
<evidence type="ECO:0000256" key="1">
    <source>
        <dbReference type="ARBA" id="ARBA00004651"/>
    </source>
</evidence>
<dbReference type="InterPro" id="IPR051461">
    <property type="entry name" value="UPF0750_membrane"/>
</dbReference>
<evidence type="ECO:0000313" key="8">
    <source>
        <dbReference type="EMBL" id="MBM7588739.1"/>
    </source>
</evidence>
<comment type="caution">
    <text evidence="8">The sequence shown here is derived from an EMBL/GenBank/DDBJ whole genome shotgun (WGS) entry which is preliminary data.</text>
</comment>
<keyword evidence="9" id="KW-1185">Reference proteome</keyword>
<evidence type="ECO:0000256" key="6">
    <source>
        <dbReference type="SAM" id="Phobius"/>
    </source>
</evidence>
<dbReference type="PIRSF" id="PIRSF006483">
    <property type="entry name" value="Membrane_protein_YitT"/>
    <property type="match status" value="1"/>
</dbReference>
<comment type="subcellular location">
    <subcellularLocation>
        <location evidence="1">Cell membrane</location>
        <topology evidence="1">Multi-pass membrane protein</topology>
    </subcellularLocation>
</comment>
<proteinExistence type="predicted"/>
<dbReference type="InterPro" id="IPR019264">
    <property type="entry name" value="DUF2179"/>
</dbReference>
<keyword evidence="4 6" id="KW-1133">Transmembrane helix</keyword>
<dbReference type="InterPro" id="IPR015867">
    <property type="entry name" value="N-reg_PII/ATP_PRibTrfase_C"/>
</dbReference>
<keyword evidence="2" id="KW-1003">Cell membrane</keyword>
<feature type="domain" description="DUF2179" evidence="7">
    <location>
        <begin position="218"/>
        <end position="272"/>
    </location>
</feature>
<dbReference type="Pfam" id="PF10035">
    <property type="entry name" value="DUF2179"/>
    <property type="match status" value="1"/>
</dbReference>
<feature type="transmembrane region" description="Helical" evidence="6">
    <location>
        <begin position="106"/>
        <end position="127"/>
    </location>
</feature>
<evidence type="ECO:0000259" key="7">
    <source>
        <dbReference type="Pfam" id="PF10035"/>
    </source>
</evidence>
<keyword evidence="5 6" id="KW-0472">Membrane</keyword>
<dbReference type="PANTHER" id="PTHR33545:SF10">
    <property type="entry name" value="UPF0750 MEMBRANE PROTEIN YPJC"/>
    <property type="match status" value="1"/>
</dbReference>
<organism evidence="8 9">
    <name type="scientific">Brevibacillus fulvus</name>
    <dbReference type="NCBI Taxonomy" id="1125967"/>
    <lineage>
        <taxon>Bacteria</taxon>
        <taxon>Bacillati</taxon>
        <taxon>Bacillota</taxon>
        <taxon>Bacilli</taxon>
        <taxon>Bacillales</taxon>
        <taxon>Paenibacillaceae</taxon>
        <taxon>Brevibacillus</taxon>
    </lineage>
</organism>
<evidence type="ECO:0000313" key="9">
    <source>
        <dbReference type="Proteomes" id="UP000717624"/>
    </source>
</evidence>
<dbReference type="InterPro" id="IPR003740">
    <property type="entry name" value="YitT"/>
</dbReference>
<dbReference type="CDD" id="cd16380">
    <property type="entry name" value="YitT_C"/>
    <property type="match status" value="1"/>
</dbReference>
<reference evidence="8" key="1">
    <citation type="submission" date="2021-01" db="EMBL/GenBank/DDBJ databases">
        <title>Genomic Encyclopedia of Type Strains, Phase IV (KMG-IV): sequencing the most valuable type-strain genomes for metagenomic binning, comparative biology and taxonomic classification.</title>
        <authorList>
            <person name="Goeker M."/>
        </authorList>
    </citation>
    <scope>NUCLEOTIDE SEQUENCE</scope>
    <source>
        <strain evidence="8">DSM 25523</strain>
    </source>
</reference>
<dbReference type="PANTHER" id="PTHR33545">
    <property type="entry name" value="UPF0750 MEMBRANE PROTEIN YITT-RELATED"/>
    <property type="match status" value="1"/>
</dbReference>
<sequence length="286" mass="31009">MNLRLKSIAAIIIGSAIMGFGINSFNIPNNLAEGGITGVSIIIKLLLPLLDQGIVYFVLNVPLFFLGWKILGRTSFVYTLIGTIALSLFLSLFASLPHPPALEDRLLASLYAGVTVGAGLGIIFRYGGTTGGTDIIARMVQKYFGISMGRTLFIFDMAVIAISLVYLSLESAMYTLVAVFISARVIDFFQDGSYAGRALTIISDKADEIAKQILELGRGVTLLTGKGAYSGEHKNVVYVVVSRNEVVRFKNIVQNLDPHAFVIVNDVHEVLGEGFTLDENKQPLNE</sequence>
<name>A0A939BSQ0_9BACL</name>
<evidence type="ECO:0000256" key="3">
    <source>
        <dbReference type="ARBA" id="ARBA00022692"/>
    </source>
</evidence>
<feature type="transmembrane region" description="Helical" evidence="6">
    <location>
        <begin position="75"/>
        <end position="94"/>
    </location>
</feature>
<feature type="transmembrane region" description="Helical" evidence="6">
    <location>
        <begin position="45"/>
        <end position="68"/>
    </location>
</feature>
<dbReference type="Pfam" id="PF02588">
    <property type="entry name" value="YitT_membrane"/>
    <property type="match status" value="1"/>
</dbReference>
<dbReference type="RefSeq" id="WP_204516468.1">
    <property type="nucleotide sequence ID" value="NZ_BAABIN010000009.1"/>
</dbReference>